<dbReference type="InterPro" id="IPR016843">
    <property type="entry name" value="S-AdoMet-dep_Ade-MeTrfase_prd"/>
</dbReference>
<dbReference type="PANTHER" id="PTHR41313:SF1">
    <property type="entry name" value="DNA METHYLASE ADENINE-SPECIFIC DOMAIN-CONTAINING PROTEIN"/>
    <property type="match status" value="1"/>
</dbReference>
<dbReference type="SUPFAM" id="SSF53335">
    <property type="entry name" value="S-adenosyl-L-methionine-dependent methyltransferases"/>
    <property type="match status" value="1"/>
</dbReference>
<name>A0A7S8HFV9_9BACI</name>
<sequence length="333" mass="37837">MTSSITQMEHLFQVFNETTVLLQNELQCTYLEALAETGENMFQGSILQDEVSEIGRKQLEKSYQTVKIDIIDKSIIRKSFQLAVLKGMKEHVQPNHQMTPDSIGLLLGYLTNRFTTNLETVRLLDPVVGTGNLVVSLLEQWSDRSQQVHAVGIDLDEVLLQLAYVMANLCQQPVELVAQDTLENWFIDPVDLVVADLPVGYYPNDEKAKEFTLKSTKGHSYAHHLIMEQSMRHTKEGGYLFFLVPNTLFESEEAKKLQEYLHHEGHIQAFMQLPQTLFTSEATAKSLLVIQKKGEAIQAPQEVLLAKVPSLSNQTAMQRFLADVENWFQQSKQ</sequence>
<dbReference type="Pfam" id="PF02384">
    <property type="entry name" value="N6_Mtase"/>
    <property type="match status" value="1"/>
</dbReference>
<keyword evidence="3" id="KW-0808">Transferase</keyword>
<dbReference type="KEGG" id="mcui:G8O30_09715"/>
<dbReference type="InterPro" id="IPR029063">
    <property type="entry name" value="SAM-dependent_MTases_sf"/>
</dbReference>
<evidence type="ECO:0000259" key="2">
    <source>
        <dbReference type="Pfam" id="PF21106"/>
    </source>
</evidence>
<organism evidence="3 4">
    <name type="scientific">Mangrovibacillus cuniculi</name>
    <dbReference type="NCBI Taxonomy" id="2593652"/>
    <lineage>
        <taxon>Bacteria</taxon>
        <taxon>Bacillati</taxon>
        <taxon>Bacillota</taxon>
        <taxon>Bacilli</taxon>
        <taxon>Bacillales</taxon>
        <taxon>Bacillaceae</taxon>
        <taxon>Mangrovibacillus</taxon>
    </lineage>
</organism>
<evidence type="ECO:0000259" key="1">
    <source>
        <dbReference type="Pfam" id="PF02384"/>
    </source>
</evidence>
<dbReference type="EMBL" id="CP049742">
    <property type="protein sequence ID" value="QPC47228.1"/>
    <property type="molecule type" value="Genomic_DNA"/>
</dbReference>
<proteinExistence type="predicted"/>
<accession>A0A7S8HFV9</accession>
<dbReference type="RefSeq" id="WP_239671893.1">
    <property type="nucleotide sequence ID" value="NZ_CP049742.1"/>
</dbReference>
<dbReference type="GO" id="GO:0032259">
    <property type="term" value="P:methylation"/>
    <property type="evidence" value="ECO:0007669"/>
    <property type="project" value="UniProtKB-KW"/>
</dbReference>
<dbReference type="Proteomes" id="UP000593626">
    <property type="component" value="Chromosome"/>
</dbReference>
<dbReference type="AlphaFoldDB" id="A0A7S8HFV9"/>
<dbReference type="GO" id="GO:0008170">
    <property type="term" value="F:N-methyltransferase activity"/>
    <property type="evidence" value="ECO:0007669"/>
    <property type="project" value="InterPro"/>
</dbReference>
<dbReference type="GO" id="GO:0003677">
    <property type="term" value="F:DNA binding"/>
    <property type="evidence" value="ECO:0007669"/>
    <property type="project" value="InterPro"/>
</dbReference>
<feature type="domain" description="DNA methylase adenine-specific" evidence="1">
    <location>
        <begin position="99"/>
        <end position="311"/>
    </location>
</feature>
<evidence type="ECO:0000313" key="3">
    <source>
        <dbReference type="EMBL" id="QPC47228.1"/>
    </source>
</evidence>
<keyword evidence="4" id="KW-1185">Reference proteome</keyword>
<dbReference type="InterPro" id="IPR048375">
    <property type="entry name" value="YtxK-like_N"/>
</dbReference>
<gene>
    <name evidence="3" type="ORF">G8O30_09715</name>
</gene>
<dbReference type="CDD" id="cd02440">
    <property type="entry name" value="AdoMet_MTases"/>
    <property type="match status" value="1"/>
</dbReference>
<evidence type="ECO:0000313" key="4">
    <source>
        <dbReference type="Proteomes" id="UP000593626"/>
    </source>
</evidence>
<dbReference type="InterPro" id="IPR052933">
    <property type="entry name" value="DNA_Protect_Modify"/>
</dbReference>
<dbReference type="InterPro" id="IPR003356">
    <property type="entry name" value="DNA_methylase_A-5"/>
</dbReference>
<dbReference type="PANTHER" id="PTHR41313">
    <property type="entry name" value="ADENINE-SPECIFIC METHYLTRANSFERASE"/>
    <property type="match status" value="1"/>
</dbReference>
<dbReference type="Gene3D" id="3.40.50.150">
    <property type="entry name" value="Vaccinia Virus protein VP39"/>
    <property type="match status" value="1"/>
</dbReference>
<dbReference type="Pfam" id="PF21106">
    <property type="entry name" value="YtxK_like"/>
    <property type="match status" value="1"/>
</dbReference>
<feature type="domain" description="YtxK-like N-terminal helical" evidence="2">
    <location>
        <begin position="9"/>
        <end position="88"/>
    </location>
</feature>
<dbReference type="PIRSF" id="PIRSF026567">
    <property type="entry name" value="Adenine_mtase_bact_prd"/>
    <property type="match status" value="1"/>
</dbReference>
<dbReference type="Gene3D" id="1.10.150.470">
    <property type="match status" value="1"/>
</dbReference>
<keyword evidence="3" id="KW-0489">Methyltransferase</keyword>
<reference evidence="3 4" key="1">
    <citation type="submission" date="2019-07" db="EMBL/GenBank/DDBJ databases">
        <title>Genome sequence of 2 isolates from Red Sea Mangroves.</title>
        <authorList>
            <person name="Sefrji F."/>
            <person name="Michoud G."/>
            <person name="Merlino G."/>
            <person name="Daffonchio D."/>
        </authorList>
    </citation>
    <scope>NUCLEOTIDE SEQUENCE [LARGE SCALE GENOMIC DNA]</scope>
    <source>
        <strain evidence="3 4">R1DC41</strain>
    </source>
</reference>
<protein>
    <submittedName>
        <fullName evidence="3">Class I SAM-dependent methyltransferase</fullName>
    </submittedName>
</protein>